<feature type="transmembrane region" description="Helical" evidence="1">
    <location>
        <begin position="84"/>
        <end position="103"/>
    </location>
</feature>
<dbReference type="Proteomes" id="UP001295469">
    <property type="component" value="Chromosome C07"/>
</dbReference>
<keyword evidence="1" id="KW-1133">Transmembrane helix</keyword>
<evidence type="ECO:0000313" key="2">
    <source>
        <dbReference type="EMBL" id="CAF1948295.1"/>
    </source>
</evidence>
<sequence length="113" mass="12879">MFNKTNQQTGGIGRGKNLKGAGVYGVVWNWAECFECQCNSCASPLFGTFHYINAEICTGVNASWRFHYTHDLNKTARTRNKSHVLFWLLIVSRIWGVNVQASYMEKSKRVLSK</sequence>
<keyword evidence="1" id="KW-0472">Membrane</keyword>
<dbReference type="AlphaFoldDB" id="A0A816LPV0"/>
<dbReference type="EMBL" id="HG994371">
    <property type="protein sequence ID" value="CAF1948295.1"/>
    <property type="molecule type" value="Genomic_DNA"/>
</dbReference>
<evidence type="ECO:0000256" key="1">
    <source>
        <dbReference type="SAM" id="Phobius"/>
    </source>
</evidence>
<keyword evidence="1" id="KW-0812">Transmembrane</keyword>
<proteinExistence type="predicted"/>
<name>A0A816LPV0_BRANA</name>
<organism evidence="2">
    <name type="scientific">Brassica napus</name>
    <name type="common">Rape</name>
    <dbReference type="NCBI Taxonomy" id="3708"/>
    <lineage>
        <taxon>Eukaryota</taxon>
        <taxon>Viridiplantae</taxon>
        <taxon>Streptophyta</taxon>
        <taxon>Embryophyta</taxon>
        <taxon>Tracheophyta</taxon>
        <taxon>Spermatophyta</taxon>
        <taxon>Magnoliopsida</taxon>
        <taxon>eudicotyledons</taxon>
        <taxon>Gunneridae</taxon>
        <taxon>Pentapetalae</taxon>
        <taxon>rosids</taxon>
        <taxon>malvids</taxon>
        <taxon>Brassicales</taxon>
        <taxon>Brassicaceae</taxon>
        <taxon>Brassiceae</taxon>
        <taxon>Brassica</taxon>
    </lineage>
</organism>
<protein>
    <submittedName>
        <fullName evidence="2">(rape) hypothetical protein</fullName>
    </submittedName>
</protein>
<accession>A0A816LPV0</accession>
<reference evidence="2" key="1">
    <citation type="submission" date="2021-01" db="EMBL/GenBank/DDBJ databases">
        <authorList>
            <consortium name="Genoscope - CEA"/>
            <person name="William W."/>
        </authorList>
    </citation>
    <scope>NUCLEOTIDE SEQUENCE</scope>
</reference>
<gene>
    <name evidence="2" type="ORF">DARMORV10_C07P03360.1</name>
</gene>